<sequence>MTGYYCVVCGKFLPADEHGVIVHEDVPHPVDMDFGDEEKPQ</sequence>
<organism evidence="2">
    <name type="scientific">uncultured Caudovirales phage</name>
    <dbReference type="NCBI Taxonomy" id="2100421"/>
    <lineage>
        <taxon>Viruses</taxon>
        <taxon>Duplodnaviria</taxon>
        <taxon>Heunggongvirae</taxon>
        <taxon>Uroviricota</taxon>
        <taxon>Caudoviricetes</taxon>
        <taxon>Peduoviridae</taxon>
        <taxon>Maltschvirus</taxon>
        <taxon>Maltschvirus maltsch</taxon>
    </lineage>
</organism>
<gene>
    <name evidence="2" type="ORF">UFOVP1024_33</name>
    <name evidence="1" type="ORF">UFOVP949_12</name>
</gene>
<protein>
    <submittedName>
        <fullName evidence="2">Uncharacterized protein</fullName>
    </submittedName>
</protein>
<accession>A0A6J5Q495</accession>
<dbReference type="EMBL" id="LR796893">
    <property type="protein sequence ID" value="CAB4172928.1"/>
    <property type="molecule type" value="Genomic_DNA"/>
</dbReference>
<evidence type="ECO:0000313" key="1">
    <source>
        <dbReference type="EMBL" id="CAB4172928.1"/>
    </source>
</evidence>
<name>A0A6J5Q495_9CAUD</name>
<evidence type="ECO:0000313" key="2">
    <source>
        <dbReference type="EMBL" id="CAB4179059.1"/>
    </source>
</evidence>
<reference evidence="2" key="1">
    <citation type="submission" date="2020-05" db="EMBL/GenBank/DDBJ databases">
        <authorList>
            <person name="Chiriac C."/>
            <person name="Salcher M."/>
            <person name="Ghai R."/>
            <person name="Kavagutti S V."/>
        </authorList>
    </citation>
    <scope>NUCLEOTIDE SEQUENCE</scope>
</reference>
<proteinExistence type="predicted"/>
<dbReference type="EMBL" id="LR796976">
    <property type="protein sequence ID" value="CAB4179059.1"/>
    <property type="molecule type" value="Genomic_DNA"/>
</dbReference>